<dbReference type="GO" id="GO:0008061">
    <property type="term" value="F:chitin binding"/>
    <property type="evidence" value="ECO:0007669"/>
    <property type="project" value="UniProtKB-UniRule"/>
</dbReference>
<gene>
    <name evidence="8" type="ORF">M421DRAFT_68938</name>
</gene>
<keyword evidence="3" id="KW-1015">Disulfide bond</keyword>
<feature type="compositionally biased region" description="Polar residues" evidence="4">
    <location>
        <begin position="422"/>
        <end position="431"/>
    </location>
</feature>
<dbReference type="AlphaFoldDB" id="A0A6A5RDT1"/>
<reference evidence="8" key="1">
    <citation type="journal article" date="2020" name="Stud. Mycol.">
        <title>101 Dothideomycetes genomes: a test case for predicting lifestyles and emergence of pathogens.</title>
        <authorList>
            <person name="Haridas S."/>
            <person name="Albert R."/>
            <person name="Binder M."/>
            <person name="Bloem J."/>
            <person name="Labutti K."/>
            <person name="Salamov A."/>
            <person name="Andreopoulos B."/>
            <person name="Baker S."/>
            <person name="Barry K."/>
            <person name="Bills G."/>
            <person name="Bluhm B."/>
            <person name="Cannon C."/>
            <person name="Castanera R."/>
            <person name="Culley D."/>
            <person name="Daum C."/>
            <person name="Ezra D."/>
            <person name="Gonzalez J."/>
            <person name="Henrissat B."/>
            <person name="Kuo A."/>
            <person name="Liang C."/>
            <person name="Lipzen A."/>
            <person name="Lutzoni F."/>
            <person name="Magnuson J."/>
            <person name="Mondo S."/>
            <person name="Nolan M."/>
            <person name="Ohm R."/>
            <person name="Pangilinan J."/>
            <person name="Park H.-J."/>
            <person name="Ramirez L."/>
            <person name="Alfaro M."/>
            <person name="Sun H."/>
            <person name="Tritt A."/>
            <person name="Yoshinaga Y."/>
            <person name="Zwiers L.-H."/>
            <person name="Turgeon B."/>
            <person name="Goodwin S."/>
            <person name="Spatafora J."/>
            <person name="Crous P."/>
            <person name="Grigoriev I."/>
        </authorList>
    </citation>
    <scope>NUCLEOTIDE SEQUENCE</scope>
    <source>
        <strain evidence="8">CBS 183.55</strain>
    </source>
</reference>
<feature type="domain" description="GH18" evidence="7">
    <location>
        <begin position="18"/>
        <end position="423"/>
    </location>
</feature>
<feature type="disulfide bond" evidence="3">
    <location>
        <begin position="312"/>
        <end position="326"/>
    </location>
</feature>
<keyword evidence="5" id="KW-0732">Signal</keyword>
<dbReference type="RefSeq" id="XP_033446084.1">
    <property type="nucleotide sequence ID" value="XM_033596571.1"/>
</dbReference>
<organism evidence="8 9">
    <name type="scientific">Didymella exigua CBS 183.55</name>
    <dbReference type="NCBI Taxonomy" id="1150837"/>
    <lineage>
        <taxon>Eukaryota</taxon>
        <taxon>Fungi</taxon>
        <taxon>Dikarya</taxon>
        <taxon>Ascomycota</taxon>
        <taxon>Pezizomycotina</taxon>
        <taxon>Dothideomycetes</taxon>
        <taxon>Pleosporomycetidae</taxon>
        <taxon>Pleosporales</taxon>
        <taxon>Pleosporineae</taxon>
        <taxon>Didymellaceae</taxon>
        <taxon>Didymella</taxon>
    </lineage>
</organism>
<keyword evidence="3" id="KW-0147">Chitin-binding</keyword>
<dbReference type="InterPro" id="IPR017853">
    <property type="entry name" value="GH"/>
</dbReference>
<evidence type="ECO:0000313" key="8">
    <source>
        <dbReference type="EMBL" id="KAF1925832.1"/>
    </source>
</evidence>
<protein>
    <recommendedName>
        <fullName evidence="2">chitinase</fullName>
        <ecNumber evidence="2">3.2.1.14</ecNumber>
    </recommendedName>
</protein>
<accession>A0A6A5RDT1</accession>
<dbReference type="InterPro" id="IPR011583">
    <property type="entry name" value="Chitinase_II/V-like_cat"/>
</dbReference>
<dbReference type="Gene3D" id="3.10.50.10">
    <property type="match status" value="1"/>
</dbReference>
<proteinExistence type="inferred from homology"/>
<evidence type="ECO:0000259" key="7">
    <source>
        <dbReference type="PROSITE" id="PS51910"/>
    </source>
</evidence>
<comment type="similarity">
    <text evidence="1">Belongs to the glycosyl hydrolase 18 family. Chitinase class V subfamily.</text>
</comment>
<evidence type="ECO:0000313" key="9">
    <source>
        <dbReference type="Proteomes" id="UP000800082"/>
    </source>
</evidence>
<keyword evidence="9" id="KW-1185">Reference proteome</keyword>
<evidence type="ECO:0000256" key="4">
    <source>
        <dbReference type="SAM" id="MobiDB-lite"/>
    </source>
</evidence>
<dbReference type="CDD" id="cd11618">
    <property type="entry name" value="ChtBD1_1"/>
    <property type="match status" value="1"/>
</dbReference>
<sequence length="633" mass="68747">MRFTASWALPALLSSTSARFVMYADEWHPTRPTNAQDRAGIDHVVLAFANANNTAGYSPKVPISTIRSEFPNAKVMIAVGGWGDDTGFQTVSSSDSSIQRFANDVNTMLTNTGADGVDIDWEYPGGNGADYKQVSNSAKSYQMEAYPKLLAATRTAIGPHKLLSIAVPGKKGDMIAYTSEIGSQIWPLVDYINVMSYDLMNRRDNVTQHHTSVAGSEETIKNYLDIGAPAPKINLGFAYYAKYFTTAGDCSASPLDCPIKPAENPITGKDLLTSGAWTFERQHMAPVDAGSLTVSTDGTCGPEKGTKCASGCCSQYGNCGTSLEHCSGACQHAFGTGCTDADVAGSWQNAAKNGVTDEQAGGQYYYDPVNSLFWTWDTPDLITRKFNDIVRKYNLGGVMAWSLGEDSNDWTHVKRMADELTKTSSKPQSSYRPRPTSKTSKPKPEPEPTYKPQPPSKTYKPSLLTPTYPTADSYRNLPCNPTLESDPNLPYDVVWVDGTSDGPAGEYVTKPGSPDDYTIVWVDENGNPEETVSPKPREQSEAAAALAPAPPTPASPAPQYDDGSWSPGKYDRQEEGARVPGTTEQVAHYQDAPAPVSDYGQEEKEEPQYEQVCTLRRVKKRSARGKRAAARVM</sequence>
<evidence type="ECO:0000256" key="3">
    <source>
        <dbReference type="PROSITE-ProRule" id="PRU00261"/>
    </source>
</evidence>
<dbReference type="GO" id="GO:0005576">
    <property type="term" value="C:extracellular region"/>
    <property type="evidence" value="ECO:0007669"/>
    <property type="project" value="TreeGrafter"/>
</dbReference>
<dbReference type="SUPFAM" id="SSF51445">
    <property type="entry name" value="(Trans)glycosidases"/>
    <property type="match status" value="1"/>
</dbReference>
<dbReference type="InterPro" id="IPR001223">
    <property type="entry name" value="Glyco_hydro18_cat"/>
</dbReference>
<dbReference type="PROSITE" id="PS51910">
    <property type="entry name" value="GH18_2"/>
    <property type="match status" value="1"/>
</dbReference>
<comment type="caution">
    <text evidence="3">Lacks conserved residue(s) required for the propagation of feature annotation.</text>
</comment>
<dbReference type="PROSITE" id="PS50941">
    <property type="entry name" value="CHIT_BIND_I_2"/>
    <property type="match status" value="1"/>
</dbReference>
<feature type="region of interest" description="Disordered" evidence="4">
    <location>
        <begin position="418"/>
        <end position="489"/>
    </location>
</feature>
<feature type="chain" id="PRO_5025494844" description="chitinase" evidence="5">
    <location>
        <begin position="19"/>
        <end position="633"/>
    </location>
</feature>
<dbReference type="Pfam" id="PF00704">
    <property type="entry name" value="Glyco_hydro_18"/>
    <property type="match status" value="1"/>
</dbReference>
<dbReference type="PANTHER" id="PTHR11177">
    <property type="entry name" value="CHITINASE"/>
    <property type="match status" value="1"/>
</dbReference>
<dbReference type="GO" id="GO:0006032">
    <property type="term" value="P:chitin catabolic process"/>
    <property type="evidence" value="ECO:0007669"/>
    <property type="project" value="TreeGrafter"/>
</dbReference>
<dbReference type="InterPro" id="IPR001002">
    <property type="entry name" value="Chitin-bd_1"/>
</dbReference>
<dbReference type="GeneID" id="54354238"/>
<name>A0A6A5RDT1_9PLEO</name>
<evidence type="ECO:0000256" key="2">
    <source>
        <dbReference type="ARBA" id="ARBA00012729"/>
    </source>
</evidence>
<evidence type="ECO:0000256" key="1">
    <source>
        <dbReference type="ARBA" id="ARBA00008682"/>
    </source>
</evidence>
<dbReference type="Gene3D" id="3.20.20.80">
    <property type="entry name" value="Glycosidases"/>
    <property type="match status" value="2"/>
</dbReference>
<dbReference type="InterPro" id="IPR029070">
    <property type="entry name" value="Chitinase_insertion_sf"/>
</dbReference>
<evidence type="ECO:0000256" key="5">
    <source>
        <dbReference type="SAM" id="SignalP"/>
    </source>
</evidence>
<dbReference type="GO" id="GO:0005975">
    <property type="term" value="P:carbohydrate metabolic process"/>
    <property type="evidence" value="ECO:0007669"/>
    <property type="project" value="InterPro"/>
</dbReference>
<dbReference type="SMART" id="SM00636">
    <property type="entry name" value="Glyco_18"/>
    <property type="match status" value="1"/>
</dbReference>
<dbReference type="InterPro" id="IPR050314">
    <property type="entry name" value="Glycosyl_Hydrlase_18"/>
</dbReference>
<dbReference type="EC" id="3.2.1.14" evidence="2"/>
<dbReference type="Proteomes" id="UP000800082">
    <property type="component" value="Unassembled WGS sequence"/>
</dbReference>
<feature type="signal peptide" evidence="5">
    <location>
        <begin position="1"/>
        <end position="18"/>
    </location>
</feature>
<dbReference type="PANTHER" id="PTHR11177:SF337">
    <property type="entry name" value="CHITINASE"/>
    <property type="match status" value="1"/>
</dbReference>
<feature type="region of interest" description="Disordered" evidence="4">
    <location>
        <begin position="504"/>
        <end position="610"/>
    </location>
</feature>
<dbReference type="EMBL" id="ML978981">
    <property type="protein sequence ID" value="KAF1925832.1"/>
    <property type="molecule type" value="Genomic_DNA"/>
</dbReference>
<feature type="domain" description="Chitin-binding type-1" evidence="6">
    <location>
        <begin position="297"/>
        <end position="340"/>
    </location>
</feature>
<dbReference type="GO" id="GO:0008843">
    <property type="term" value="F:endochitinase activity"/>
    <property type="evidence" value="ECO:0007669"/>
    <property type="project" value="UniProtKB-EC"/>
</dbReference>
<evidence type="ECO:0000259" key="6">
    <source>
        <dbReference type="PROSITE" id="PS50941"/>
    </source>
</evidence>
<dbReference type="OrthoDB" id="73875at2759"/>